<protein>
    <submittedName>
        <fullName evidence="1">Uncharacterized protein</fullName>
    </submittedName>
</protein>
<name>A0A423NH28_PSEFL</name>
<dbReference type="AlphaFoldDB" id="A0A423NH28"/>
<accession>A0A423NH28</accession>
<gene>
    <name evidence="1" type="ORF">BK672_03950</name>
</gene>
<reference evidence="1 2" key="1">
    <citation type="submission" date="2016-10" db="EMBL/GenBank/DDBJ databases">
        <title>Comparative genome analysis of multiple Pseudomonas spp. focuses on biocontrol and plant growth promoting traits.</title>
        <authorList>
            <person name="Tao X.-Y."/>
            <person name="Taylor C.G."/>
        </authorList>
    </citation>
    <scope>NUCLEOTIDE SEQUENCE [LARGE SCALE GENOMIC DNA]</scope>
    <source>
        <strain evidence="1 2">2F9</strain>
    </source>
</reference>
<comment type="caution">
    <text evidence="1">The sequence shown here is derived from an EMBL/GenBank/DDBJ whole genome shotgun (WGS) entry which is preliminary data.</text>
</comment>
<evidence type="ECO:0000313" key="2">
    <source>
        <dbReference type="Proteomes" id="UP000283650"/>
    </source>
</evidence>
<proteinExistence type="predicted"/>
<sequence length="71" mass="7643">MVILKPLNMKLGQVGAAGGCDLLILVLSDQKIAAFGSSYRGQMHLLSFIYQSTLKINLTNISSSETLQPFG</sequence>
<evidence type="ECO:0000313" key="1">
    <source>
        <dbReference type="EMBL" id="RON97458.1"/>
    </source>
</evidence>
<dbReference type="EMBL" id="MOBY01000002">
    <property type="protein sequence ID" value="RON97458.1"/>
    <property type="molecule type" value="Genomic_DNA"/>
</dbReference>
<dbReference type="Proteomes" id="UP000283650">
    <property type="component" value="Unassembled WGS sequence"/>
</dbReference>
<organism evidence="1 2">
    <name type="scientific">Pseudomonas fluorescens</name>
    <dbReference type="NCBI Taxonomy" id="294"/>
    <lineage>
        <taxon>Bacteria</taxon>
        <taxon>Pseudomonadati</taxon>
        <taxon>Pseudomonadota</taxon>
        <taxon>Gammaproteobacteria</taxon>
        <taxon>Pseudomonadales</taxon>
        <taxon>Pseudomonadaceae</taxon>
        <taxon>Pseudomonas</taxon>
    </lineage>
</organism>